<proteinExistence type="predicted"/>
<comment type="caution">
    <text evidence="2">The sequence shown here is derived from an EMBL/GenBank/DDBJ whole genome shotgun (WGS) entry which is preliminary data.</text>
</comment>
<dbReference type="CDD" id="cd04301">
    <property type="entry name" value="NAT_SF"/>
    <property type="match status" value="1"/>
</dbReference>
<name>A0A2W5NUA0_9SPHN</name>
<feature type="domain" description="N-acetyltransferase" evidence="1">
    <location>
        <begin position="4"/>
        <end position="155"/>
    </location>
</feature>
<dbReference type="Pfam" id="PF13508">
    <property type="entry name" value="Acetyltransf_7"/>
    <property type="match status" value="1"/>
</dbReference>
<dbReference type="InterPro" id="IPR016181">
    <property type="entry name" value="Acyl_CoA_acyltransferase"/>
</dbReference>
<dbReference type="InterPro" id="IPR000182">
    <property type="entry name" value="GNAT_dom"/>
</dbReference>
<protein>
    <submittedName>
        <fullName evidence="2">GNAT family N-acetyltransferase</fullName>
    </submittedName>
</protein>
<evidence type="ECO:0000313" key="2">
    <source>
        <dbReference type="EMBL" id="PZQ57171.1"/>
    </source>
</evidence>
<accession>A0A2W5NUA0</accession>
<evidence type="ECO:0000313" key="3">
    <source>
        <dbReference type="Proteomes" id="UP000249082"/>
    </source>
</evidence>
<organism evidence="2 3">
    <name type="scientific">Novosphingobium pentaromativorans</name>
    <dbReference type="NCBI Taxonomy" id="205844"/>
    <lineage>
        <taxon>Bacteria</taxon>
        <taxon>Pseudomonadati</taxon>
        <taxon>Pseudomonadota</taxon>
        <taxon>Alphaproteobacteria</taxon>
        <taxon>Sphingomonadales</taxon>
        <taxon>Sphingomonadaceae</taxon>
        <taxon>Novosphingobium</taxon>
    </lineage>
</organism>
<dbReference type="EMBL" id="QFPX01000002">
    <property type="protein sequence ID" value="PZQ57171.1"/>
    <property type="molecule type" value="Genomic_DNA"/>
</dbReference>
<gene>
    <name evidence="2" type="ORF">DI555_03435</name>
</gene>
<reference evidence="2 3" key="1">
    <citation type="submission" date="2017-08" db="EMBL/GenBank/DDBJ databases">
        <title>Infants hospitalized years apart are colonized by the same room-sourced microbial strains.</title>
        <authorList>
            <person name="Brooks B."/>
            <person name="Olm M.R."/>
            <person name="Firek B.A."/>
            <person name="Baker R."/>
            <person name="Thomas B.C."/>
            <person name="Morowitz M.J."/>
            <person name="Banfield J.F."/>
        </authorList>
    </citation>
    <scope>NUCLEOTIDE SEQUENCE [LARGE SCALE GENOMIC DNA]</scope>
    <source>
        <strain evidence="2">S2_005_002_R2_33</strain>
    </source>
</reference>
<evidence type="ECO:0000259" key="1">
    <source>
        <dbReference type="PROSITE" id="PS51186"/>
    </source>
</evidence>
<dbReference type="Proteomes" id="UP000249082">
    <property type="component" value="Unassembled WGS sequence"/>
</dbReference>
<dbReference type="AlphaFoldDB" id="A0A2W5NUA0"/>
<keyword evidence="2" id="KW-0808">Transferase</keyword>
<sequence length="169" mass="17230">MSAVTLRPERDGDAAAIRALVTAAFLGAEHASGTEGAIVDALRDSGALTISLVAESDDAIVGHVAFSPITIDGAEIGWFGLGPVAVAPDLQRGGIGARLIEAGLARLREMGAQGCVVLGDPTYYARFGFVSDPALAYPGVPAEYFQRLVMTGAAPAGTVAYHQGFNAAS</sequence>
<dbReference type="Gene3D" id="3.40.630.30">
    <property type="match status" value="1"/>
</dbReference>
<dbReference type="SUPFAM" id="SSF55729">
    <property type="entry name" value="Acyl-CoA N-acyltransferases (Nat)"/>
    <property type="match status" value="1"/>
</dbReference>
<dbReference type="PROSITE" id="PS51186">
    <property type="entry name" value="GNAT"/>
    <property type="match status" value="1"/>
</dbReference>
<dbReference type="GO" id="GO:0016747">
    <property type="term" value="F:acyltransferase activity, transferring groups other than amino-acyl groups"/>
    <property type="evidence" value="ECO:0007669"/>
    <property type="project" value="InterPro"/>
</dbReference>